<dbReference type="AlphaFoldDB" id="A0A2A2ZCN8"/>
<dbReference type="Gene3D" id="1.10.260.40">
    <property type="entry name" value="lambda repressor-like DNA-binding domains"/>
    <property type="match status" value="1"/>
</dbReference>
<evidence type="ECO:0000313" key="2">
    <source>
        <dbReference type="EMBL" id="PBA24246.1"/>
    </source>
</evidence>
<dbReference type="PROSITE" id="PS50943">
    <property type="entry name" value="HTH_CROC1"/>
    <property type="match status" value="1"/>
</dbReference>
<reference evidence="2 3" key="1">
    <citation type="submission" date="2017-08" db="EMBL/GenBank/DDBJ databases">
        <title>Phylogenetic analysis of Mycobacterium avium complex whole genomes.</title>
        <authorList>
            <person name="Caverly L.J."/>
            <person name="Spilker T."/>
            <person name="Lipuma J."/>
        </authorList>
    </citation>
    <scope>NUCLEOTIDE SEQUENCE [LARGE SCALE GENOMIC DNA]</scope>
    <source>
        <strain evidence="2 3">FLAC0165</strain>
    </source>
</reference>
<dbReference type="GO" id="GO:0003677">
    <property type="term" value="F:DNA binding"/>
    <property type="evidence" value="ECO:0007669"/>
    <property type="project" value="InterPro"/>
</dbReference>
<comment type="caution">
    <text evidence="2">The sequence shown here is derived from an EMBL/GenBank/DDBJ whole genome shotgun (WGS) entry which is preliminary data.</text>
</comment>
<dbReference type="InterPro" id="IPR010982">
    <property type="entry name" value="Lambda_DNA-bd_dom_sf"/>
</dbReference>
<dbReference type="EMBL" id="NSFD01000053">
    <property type="protein sequence ID" value="PBA24246.1"/>
    <property type="molecule type" value="Genomic_DNA"/>
</dbReference>
<dbReference type="Proteomes" id="UP000217768">
    <property type="component" value="Unassembled WGS sequence"/>
</dbReference>
<feature type="domain" description="HTH cro/C1-type" evidence="1">
    <location>
        <begin position="21"/>
        <end position="78"/>
    </location>
</feature>
<name>A0A2A2ZCN8_MYCAV</name>
<dbReference type="SUPFAM" id="SSF47413">
    <property type="entry name" value="lambda repressor-like DNA-binding domains"/>
    <property type="match status" value="1"/>
</dbReference>
<dbReference type="Pfam" id="PF01381">
    <property type="entry name" value="HTH_3"/>
    <property type="match status" value="1"/>
</dbReference>
<dbReference type="RefSeq" id="WP_084020371.1">
    <property type="nucleotide sequence ID" value="NZ_NSEY01000060.1"/>
</dbReference>
<organism evidence="2 3">
    <name type="scientific">Mycobacterium avium</name>
    <dbReference type="NCBI Taxonomy" id="1764"/>
    <lineage>
        <taxon>Bacteria</taxon>
        <taxon>Bacillati</taxon>
        <taxon>Actinomycetota</taxon>
        <taxon>Actinomycetes</taxon>
        <taxon>Mycobacteriales</taxon>
        <taxon>Mycobacteriaceae</taxon>
        <taxon>Mycobacterium</taxon>
        <taxon>Mycobacterium avium complex (MAC)</taxon>
    </lineage>
</organism>
<dbReference type="CDD" id="cd00093">
    <property type="entry name" value="HTH_XRE"/>
    <property type="match status" value="1"/>
</dbReference>
<evidence type="ECO:0000259" key="1">
    <source>
        <dbReference type="PROSITE" id="PS50943"/>
    </source>
</evidence>
<proteinExistence type="predicted"/>
<protein>
    <submittedName>
        <fullName evidence="2">XRE family transcriptional regulator</fullName>
    </submittedName>
</protein>
<dbReference type="SMART" id="SM00530">
    <property type="entry name" value="HTH_XRE"/>
    <property type="match status" value="1"/>
</dbReference>
<sequence length="163" mass="17800">MTSAPTNDWSKQLRAHIASAIRDAREKRGMSASALADATEGVITRDTIANLESGRKRVIDIAELIVLAKALEVPPVSLIYARGNAVEQSPGVVTSGVDATLWFAGYNPDPYADGDMIDVYRYADARAQYAEYKQDPDEAERLSARSLLGMAKRTVRKQGWAVD</sequence>
<gene>
    <name evidence="2" type="ORF">CKJ66_24080</name>
</gene>
<dbReference type="GeneID" id="91489828"/>
<dbReference type="InterPro" id="IPR001387">
    <property type="entry name" value="Cro/C1-type_HTH"/>
</dbReference>
<accession>A0A2A2ZCN8</accession>
<evidence type="ECO:0000313" key="3">
    <source>
        <dbReference type="Proteomes" id="UP000217768"/>
    </source>
</evidence>